<feature type="transmembrane region" description="Helical" evidence="1">
    <location>
        <begin position="531"/>
        <end position="549"/>
    </location>
</feature>
<name>A0A9X1YMB8_9BURK</name>
<keyword evidence="1" id="KW-0472">Membrane</keyword>
<protein>
    <submittedName>
        <fullName evidence="4">Beta-lactamase family protein</fullName>
    </submittedName>
</protein>
<organism evidence="4 5">
    <name type="scientific">Scleromatobacter humisilvae</name>
    <dbReference type="NCBI Taxonomy" id="2897159"/>
    <lineage>
        <taxon>Bacteria</taxon>
        <taxon>Pseudomonadati</taxon>
        <taxon>Pseudomonadota</taxon>
        <taxon>Betaproteobacteria</taxon>
        <taxon>Burkholderiales</taxon>
        <taxon>Sphaerotilaceae</taxon>
        <taxon>Scleromatobacter</taxon>
    </lineage>
</organism>
<dbReference type="RefSeq" id="WP_275684676.1">
    <property type="nucleotide sequence ID" value="NZ_JAJLJH010000009.1"/>
</dbReference>
<gene>
    <name evidence="4" type="ORF">LPC04_23215</name>
</gene>
<sequence length="667" mass="71409">MHSLRHIVVCAALAGAGVLGHAADAPLSPVAPKPGATEAPKAAVAASTGQLPAGTITTAQALTREDLESWLDGLIPSALVTARTPGAVVSIVKDGQVLLEKGYGWADAEKHIPVDPKSTLFRPGSTSKLFTWTAVMQQVELGKLDLDTDVNQYLDFKVPVRNGHPLTLRHIMTQTSGFEEVIKDLVAFDTASPPLRDVLVSNMPPLRADPGTTAGYSNYATALAGYIVQRVSGEPYEDYIEHHIFQPLGMAHSSFRQPLPAALAPLMAQGYMETGQPGHGFEVVNLPPAGSLSSTADDMSRFMIAHLQDGTLGDARILQAATAQKMHTTPTRLFPDLNGIALGFYQQDINGHRVIAHGGDLNYFHSDLALFIDDHVGLFISVNAPGKEGMGEMLRVRLFNSFADRYFPKPETPAPIDKATRQAHAAMIAGTWVNTRRADSTFLKLVDLLSPTHVTANPDGSITSKTLLDPQTFVETAPFLWSEVDGHDKLQARVQDGKVVAWATDSLAFAWSYQSPGGLAAAGLQQAACGLALFIVVLAAATWPIAAVVRRRLKTPRAESPALRLARRLADASAFALLAAVVAWVAFFAAVISTTFTGLDPLLHLAQVIAILGFAGGTLANVWLLVVQLREHKRAGTLAWTAVRVIAFAYLLAVAFGYNLLSLSGHY</sequence>
<dbReference type="EMBL" id="JAJLJH010000009">
    <property type="protein sequence ID" value="MCK9688631.1"/>
    <property type="molecule type" value="Genomic_DNA"/>
</dbReference>
<keyword evidence="1" id="KW-0812">Transmembrane</keyword>
<keyword evidence="2" id="KW-0732">Signal</keyword>
<dbReference type="PANTHER" id="PTHR46825">
    <property type="entry name" value="D-ALANYL-D-ALANINE-CARBOXYPEPTIDASE/ENDOPEPTIDASE AMPH"/>
    <property type="match status" value="1"/>
</dbReference>
<evidence type="ECO:0000313" key="5">
    <source>
        <dbReference type="Proteomes" id="UP001139353"/>
    </source>
</evidence>
<dbReference type="InterPro" id="IPR001466">
    <property type="entry name" value="Beta-lactam-related"/>
</dbReference>
<feature type="domain" description="Beta-lactamase-related" evidence="3">
    <location>
        <begin position="81"/>
        <end position="390"/>
    </location>
</feature>
<dbReference type="Gene3D" id="3.40.710.10">
    <property type="entry name" value="DD-peptidase/beta-lactamase superfamily"/>
    <property type="match status" value="1"/>
</dbReference>
<dbReference type="PANTHER" id="PTHR46825:SF9">
    <property type="entry name" value="BETA-LACTAMASE-RELATED DOMAIN-CONTAINING PROTEIN"/>
    <property type="match status" value="1"/>
</dbReference>
<dbReference type="SUPFAM" id="SSF56601">
    <property type="entry name" value="beta-lactamase/transpeptidase-like"/>
    <property type="match status" value="1"/>
</dbReference>
<keyword evidence="1" id="KW-1133">Transmembrane helix</keyword>
<comment type="caution">
    <text evidence="4">The sequence shown here is derived from an EMBL/GenBank/DDBJ whole genome shotgun (WGS) entry which is preliminary data.</text>
</comment>
<feature type="chain" id="PRO_5040854967" evidence="2">
    <location>
        <begin position="23"/>
        <end position="667"/>
    </location>
</feature>
<dbReference type="InterPro" id="IPR050491">
    <property type="entry name" value="AmpC-like"/>
</dbReference>
<reference evidence="4" key="1">
    <citation type="submission" date="2021-11" db="EMBL/GenBank/DDBJ databases">
        <title>BS-T2-15 a new species belonging to the Comamonadaceae family isolated from the soil of a French oak forest.</title>
        <authorList>
            <person name="Mieszkin S."/>
            <person name="Alain K."/>
        </authorList>
    </citation>
    <scope>NUCLEOTIDE SEQUENCE</scope>
    <source>
        <strain evidence="4">BS-T2-15</strain>
    </source>
</reference>
<feature type="transmembrane region" description="Helical" evidence="1">
    <location>
        <begin position="638"/>
        <end position="661"/>
    </location>
</feature>
<dbReference type="AlphaFoldDB" id="A0A9X1YMB8"/>
<evidence type="ECO:0000259" key="3">
    <source>
        <dbReference type="Pfam" id="PF00144"/>
    </source>
</evidence>
<evidence type="ECO:0000256" key="2">
    <source>
        <dbReference type="SAM" id="SignalP"/>
    </source>
</evidence>
<dbReference type="Pfam" id="PF00144">
    <property type="entry name" value="Beta-lactamase"/>
    <property type="match status" value="1"/>
</dbReference>
<keyword evidence="5" id="KW-1185">Reference proteome</keyword>
<evidence type="ECO:0000313" key="4">
    <source>
        <dbReference type="EMBL" id="MCK9688631.1"/>
    </source>
</evidence>
<feature type="transmembrane region" description="Helical" evidence="1">
    <location>
        <begin position="569"/>
        <end position="592"/>
    </location>
</feature>
<feature type="signal peptide" evidence="2">
    <location>
        <begin position="1"/>
        <end position="22"/>
    </location>
</feature>
<dbReference type="Proteomes" id="UP001139353">
    <property type="component" value="Unassembled WGS sequence"/>
</dbReference>
<dbReference type="InterPro" id="IPR012338">
    <property type="entry name" value="Beta-lactam/transpept-like"/>
</dbReference>
<feature type="transmembrane region" description="Helical" evidence="1">
    <location>
        <begin position="604"/>
        <end position="626"/>
    </location>
</feature>
<evidence type="ECO:0000256" key="1">
    <source>
        <dbReference type="SAM" id="Phobius"/>
    </source>
</evidence>
<accession>A0A9X1YMB8</accession>
<proteinExistence type="predicted"/>